<name>A0A9D4EP04_DREPO</name>
<protein>
    <submittedName>
        <fullName evidence="1">Uncharacterized protein</fullName>
    </submittedName>
</protein>
<sequence>MLALFSTVNKVVKRIEVHVGSDVVECDSRVSVDLMDSFDLMKRFTMQAVMSAPYATDTFFVIRFVYDTVL</sequence>
<dbReference type="EMBL" id="JAIWYP010000008">
    <property type="protein sequence ID" value="KAH3783550.1"/>
    <property type="molecule type" value="Genomic_DNA"/>
</dbReference>
<keyword evidence="2" id="KW-1185">Reference proteome</keyword>
<dbReference type="AlphaFoldDB" id="A0A9D4EP04"/>
<proteinExistence type="predicted"/>
<accession>A0A9D4EP04</accession>
<reference evidence="1" key="1">
    <citation type="journal article" date="2019" name="bioRxiv">
        <title>The Genome of the Zebra Mussel, Dreissena polymorpha: A Resource for Invasive Species Research.</title>
        <authorList>
            <person name="McCartney M.A."/>
            <person name="Auch B."/>
            <person name="Kono T."/>
            <person name="Mallez S."/>
            <person name="Zhang Y."/>
            <person name="Obille A."/>
            <person name="Becker A."/>
            <person name="Abrahante J.E."/>
            <person name="Garbe J."/>
            <person name="Badalamenti J.P."/>
            <person name="Herman A."/>
            <person name="Mangelson H."/>
            <person name="Liachko I."/>
            <person name="Sullivan S."/>
            <person name="Sone E.D."/>
            <person name="Koren S."/>
            <person name="Silverstein K.A.T."/>
            <person name="Beckman K.B."/>
            <person name="Gohl D.M."/>
        </authorList>
    </citation>
    <scope>NUCLEOTIDE SEQUENCE</scope>
    <source>
        <strain evidence="1">Duluth1</strain>
        <tissue evidence="1">Whole animal</tissue>
    </source>
</reference>
<comment type="caution">
    <text evidence="1">The sequence shown here is derived from an EMBL/GenBank/DDBJ whole genome shotgun (WGS) entry which is preliminary data.</text>
</comment>
<dbReference type="Proteomes" id="UP000828390">
    <property type="component" value="Unassembled WGS sequence"/>
</dbReference>
<reference evidence="1" key="2">
    <citation type="submission" date="2020-11" db="EMBL/GenBank/DDBJ databases">
        <authorList>
            <person name="McCartney M.A."/>
            <person name="Auch B."/>
            <person name="Kono T."/>
            <person name="Mallez S."/>
            <person name="Becker A."/>
            <person name="Gohl D.M."/>
            <person name="Silverstein K.A.T."/>
            <person name="Koren S."/>
            <person name="Bechman K.B."/>
            <person name="Herman A."/>
            <person name="Abrahante J.E."/>
            <person name="Garbe J."/>
        </authorList>
    </citation>
    <scope>NUCLEOTIDE SEQUENCE</scope>
    <source>
        <strain evidence="1">Duluth1</strain>
        <tissue evidence="1">Whole animal</tissue>
    </source>
</reference>
<evidence type="ECO:0000313" key="1">
    <source>
        <dbReference type="EMBL" id="KAH3783550.1"/>
    </source>
</evidence>
<gene>
    <name evidence="1" type="ORF">DPMN_161490</name>
</gene>
<organism evidence="1 2">
    <name type="scientific">Dreissena polymorpha</name>
    <name type="common">Zebra mussel</name>
    <name type="synonym">Mytilus polymorpha</name>
    <dbReference type="NCBI Taxonomy" id="45954"/>
    <lineage>
        <taxon>Eukaryota</taxon>
        <taxon>Metazoa</taxon>
        <taxon>Spiralia</taxon>
        <taxon>Lophotrochozoa</taxon>
        <taxon>Mollusca</taxon>
        <taxon>Bivalvia</taxon>
        <taxon>Autobranchia</taxon>
        <taxon>Heteroconchia</taxon>
        <taxon>Euheterodonta</taxon>
        <taxon>Imparidentia</taxon>
        <taxon>Neoheterodontei</taxon>
        <taxon>Myida</taxon>
        <taxon>Dreissenoidea</taxon>
        <taxon>Dreissenidae</taxon>
        <taxon>Dreissena</taxon>
    </lineage>
</organism>
<evidence type="ECO:0000313" key="2">
    <source>
        <dbReference type="Proteomes" id="UP000828390"/>
    </source>
</evidence>